<dbReference type="Proteomes" id="UP000224006">
    <property type="component" value="Chromosome VI"/>
</dbReference>
<dbReference type="EMBL" id="NWUJ01000006">
    <property type="protein sequence ID" value="PFH34919.1"/>
    <property type="molecule type" value="Genomic_DNA"/>
</dbReference>
<dbReference type="GO" id="GO:0035091">
    <property type="term" value="F:phosphatidylinositol binding"/>
    <property type="evidence" value="ECO:0007669"/>
    <property type="project" value="InterPro"/>
</dbReference>
<dbReference type="GO" id="GO:0043130">
    <property type="term" value="F:ubiquitin binding"/>
    <property type="evidence" value="ECO:0007669"/>
    <property type="project" value="InterPro"/>
</dbReference>
<feature type="compositionally biased region" description="Basic and acidic residues" evidence="1">
    <location>
        <begin position="843"/>
        <end position="854"/>
    </location>
</feature>
<feature type="compositionally biased region" description="Basic and acidic residues" evidence="1">
    <location>
        <begin position="1084"/>
        <end position="1111"/>
    </location>
</feature>
<feature type="compositionally biased region" description="Basic and acidic residues" evidence="1">
    <location>
        <begin position="327"/>
        <end position="343"/>
    </location>
</feature>
<feature type="region of interest" description="Disordered" evidence="1">
    <location>
        <begin position="1014"/>
        <end position="1117"/>
    </location>
</feature>
<feature type="compositionally biased region" description="Basic and acidic residues" evidence="1">
    <location>
        <begin position="1032"/>
        <end position="1047"/>
    </location>
</feature>
<comment type="caution">
    <text evidence="3">The sequence shown here is derived from an EMBL/GenBank/DDBJ whole genome shotgun (WGS) entry which is preliminary data.</text>
</comment>
<gene>
    <name evidence="3" type="ORF">BESB_069520</name>
</gene>
<feature type="compositionally biased region" description="Polar residues" evidence="1">
    <location>
        <begin position="363"/>
        <end position="378"/>
    </location>
</feature>
<feature type="compositionally biased region" description="Low complexity" evidence="1">
    <location>
        <begin position="213"/>
        <end position="234"/>
    </location>
</feature>
<dbReference type="VEuPathDB" id="ToxoDB:BESB_069520"/>
<feature type="compositionally biased region" description="Low complexity" evidence="1">
    <location>
        <begin position="1014"/>
        <end position="1023"/>
    </location>
</feature>
<feature type="compositionally biased region" description="Low complexity" evidence="1">
    <location>
        <begin position="615"/>
        <end position="645"/>
    </location>
</feature>
<evidence type="ECO:0000256" key="1">
    <source>
        <dbReference type="SAM" id="MobiDB-lite"/>
    </source>
</evidence>
<name>A0A2A9MAJ1_BESBE</name>
<dbReference type="STRING" id="94643.A0A2A9MAJ1"/>
<evidence type="ECO:0000259" key="2">
    <source>
        <dbReference type="PROSITE" id="PS50179"/>
    </source>
</evidence>
<dbReference type="GeneID" id="40311878"/>
<feature type="compositionally biased region" description="Low complexity" evidence="1">
    <location>
        <begin position="420"/>
        <end position="429"/>
    </location>
</feature>
<feature type="region of interest" description="Disordered" evidence="1">
    <location>
        <begin position="941"/>
        <end position="973"/>
    </location>
</feature>
<accession>A0A2A9MAJ1</accession>
<feature type="compositionally biased region" description="Polar residues" evidence="1">
    <location>
        <begin position="862"/>
        <end position="873"/>
    </location>
</feature>
<feature type="compositionally biased region" description="Low complexity" evidence="1">
    <location>
        <begin position="893"/>
        <end position="910"/>
    </location>
</feature>
<feature type="compositionally biased region" description="Low complexity" evidence="1">
    <location>
        <begin position="552"/>
        <end position="578"/>
    </location>
</feature>
<dbReference type="AlphaFoldDB" id="A0A2A9MAJ1"/>
<keyword evidence="4" id="KW-1185">Reference proteome</keyword>
<feature type="region of interest" description="Disordered" evidence="1">
    <location>
        <begin position="537"/>
        <end position="591"/>
    </location>
</feature>
<feature type="region of interest" description="Disordered" evidence="1">
    <location>
        <begin position="321"/>
        <end position="451"/>
    </location>
</feature>
<dbReference type="RefSeq" id="XP_029218928.1">
    <property type="nucleotide sequence ID" value="XM_029365345.1"/>
</dbReference>
<dbReference type="OrthoDB" id="443464at2759"/>
<sequence length="1200" mass="122676">MEVSSALGAAHPAFFARVGATLSAAAAGESEPALVRALEVIDEVGVSHEKARLLAAIVEEKLRLSSDGPLLLAAIELVAMAVSNLGVDFARALDERFMRTMCKILRMTTLKKSLSRDVKRKINKLLIGSQSTNPGVATDPQLHRLKRKVLYLLQLWHDSFVMQQERLPAIFEAYRKLRAKGVEFPKVDPSMKFMVKNAEESPAFDPSLRTRRSAPSAPSARRPSSFSSSVSSARPIPPLTADEERSVRAALAFMQSARASTSPSTRRRAEACLEAGRPRLQRLVETLSAEDASLSANFSRLCELLDLVDRIDACLGGVQSRAQPAGKEGDATARDATRLRGEEGLQPEARLPSEAAGRPASARASQAFTTNDSGSQRQLHLKPPPPPSSSSSSSSSSVSSSSSSSSLSASSFPLRPPPCSGSAAAACAAPRPPAASPPQTQTRGVDLLELDDAFSFASSPATASASSPQPAASPQPCVPACASAACAAPPGASLDSLDTIFRVSSPPEAASSNLSFSAFPAPAAAPPNATLESLLALNAPAPPNPPRASCTPSFPAHASSSSSSSPSSFSGAGESSEPQRGMSRFDAFNDLVGDLPPPPSLSLFSLPALPASDAAQAPWAPFPSSDPASPAVAVPSASSSLASPSLFPPPPSLSSSSSEIASSLFPSSSSSSSALAASSIPSFSPSSSEIASSPFPSSSSSSALESSFFSSRSSSSSSSALAASSFPSSSSSSSPETAASFFSSSSLSSALGASFFPSCSSSSSSAVESSFFWSSSSSPPEIAPSLFSCSSASSPPSSSSFPPRSASAWLFLPATSAPSATDEWRASQGEPAQEAACGAAQGEEGREGDEKAETPPRAAGGQNASFPAETVTSRALCDPWAPGKACKEPSAPPEQQAPASLGSPPSADASSFPAFAADASALSDPFAECFATSGAPFSFPALSSASSSSSSSSTSPSCASSSSSSFSSSCSPFVSASLDPFAEASASGSSVPLPDEAPATFFSADFSPPCWVSAAPAPAAASATPRTFDFPEDARGDDAEGGDDGRVARLSGKGGASAAAQTEERETLTEAAPETREAAPPSEARLRFPGEENQQEWREEKRANLEQRQAEEAAPTMEASVLIEASAVAAQRGLESSASAAEAGGAALKGDSEDGRAGAAGGEKEEESDDAVERGDDGVLLEELQQQLEEMTQNFGVFDF</sequence>
<dbReference type="KEGG" id="bbes:BESB_069520"/>
<evidence type="ECO:0000313" key="4">
    <source>
        <dbReference type="Proteomes" id="UP000224006"/>
    </source>
</evidence>
<protein>
    <recommendedName>
        <fullName evidence="2">VHS domain-containing protein</fullName>
    </recommendedName>
</protein>
<dbReference type="InterPro" id="IPR008942">
    <property type="entry name" value="ENTH_VHS"/>
</dbReference>
<feature type="region of interest" description="Disordered" evidence="1">
    <location>
        <begin position="1130"/>
        <end position="1177"/>
    </location>
</feature>
<feature type="region of interest" description="Disordered" evidence="1">
    <location>
        <begin position="819"/>
        <end position="910"/>
    </location>
</feature>
<reference evidence="3 4" key="1">
    <citation type="submission" date="2017-09" db="EMBL/GenBank/DDBJ databases">
        <title>Genome sequencing of Besnoitia besnoiti strain Bb-Ger1.</title>
        <authorList>
            <person name="Schares G."/>
            <person name="Venepally P."/>
            <person name="Lorenzi H.A."/>
        </authorList>
    </citation>
    <scope>NUCLEOTIDE SEQUENCE [LARGE SCALE GENOMIC DNA]</scope>
    <source>
        <strain evidence="3 4">Bb-Ger1</strain>
    </source>
</reference>
<feature type="compositionally biased region" description="Low complexity" evidence="1">
    <location>
        <begin position="389"/>
        <end position="413"/>
    </location>
</feature>
<feature type="compositionally biased region" description="Low complexity" evidence="1">
    <location>
        <begin position="1133"/>
        <end position="1148"/>
    </location>
</feature>
<feature type="compositionally biased region" description="Basic and acidic residues" evidence="1">
    <location>
        <begin position="1062"/>
        <end position="1077"/>
    </location>
</feature>
<dbReference type="InterPro" id="IPR002014">
    <property type="entry name" value="VHS_dom"/>
</dbReference>
<dbReference type="PROSITE" id="PS50179">
    <property type="entry name" value="VHS"/>
    <property type="match status" value="1"/>
</dbReference>
<feature type="region of interest" description="Disordered" evidence="1">
    <location>
        <begin position="615"/>
        <end position="740"/>
    </location>
</feature>
<organism evidence="3 4">
    <name type="scientific">Besnoitia besnoiti</name>
    <name type="common">Apicomplexan protozoan</name>
    <dbReference type="NCBI Taxonomy" id="94643"/>
    <lineage>
        <taxon>Eukaryota</taxon>
        <taxon>Sar</taxon>
        <taxon>Alveolata</taxon>
        <taxon>Apicomplexa</taxon>
        <taxon>Conoidasida</taxon>
        <taxon>Coccidia</taxon>
        <taxon>Eucoccidiorida</taxon>
        <taxon>Eimeriorina</taxon>
        <taxon>Sarcocystidae</taxon>
        <taxon>Besnoitia</taxon>
    </lineage>
</organism>
<proteinExistence type="predicted"/>
<feature type="domain" description="VHS" evidence="2">
    <location>
        <begin position="24"/>
        <end position="185"/>
    </location>
</feature>
<feature type="compositionally biased region" description="Low complexity" evidence="1">
    <location>
        <begin position="828"/>
        <end position="842"/>
    </location>
</feature>
<evidence type="ECO:0000313" key="3">
    <source>
        <dbReference type="EMBL" id="PFH34919.1"/>
    </source>
</evidence>
<dbReference type="Gene3D" id="1.25.40.90">
    <property type="match status" value="1"/>
</dbReference>
<dbReference type="SUPFAM" id="SSF48464">
    <property type="entry name" value="ENTH/VHS domain"/>
    <property type="match status" value="1"/>
</dbReference>
<feature type="compositionally biased region" description="Low complexity" evidence="1">
    <location>
        <begin position="653"/>
        <end position="740"/>
    </location>
</feature>
<feature type="region of interest" description="Disordered" evidence="1">
    <location>
        <begin position="202"/>
        <end position="241"/>
    </location>
</feature>